<dbReference type="PANTHER" id="PTHR11214">
    <property type="entry name" value="BETA-1,3-N-ACETYLGLUCOSAMINYLTRANSFERASE"/>
    <property type="match status" value="1"/>
</dbReference>
<evidence type="ECO:0000256" key="9">
    <source>
        <dbReference type="ARBA" id="ARBA00023034"/>
    </source>
</evidence>
<dbReference type="GO" id="GO:0006493">
    <property type="term" value="P:protein O-linked glycosylation"/>
    <property type="evidence" value="ECO:0007669"/>
    <property type="project" value="TreeGrafter"/>
</dbReference>
<evidence type="ECO:0000256" key="4">
    <source>
        <dbReference type="ARBA" id="ARBA00022676"/>
    </source>
</evidence>
<dbReference type="InterPro" id="IPR002659">
    <property type="entry name" value="Glyco_trans_31"/>
</dbReference>
<keyword evidence="6 15" id="KW-0812">Transmembrane</keyword>
<dbReference type="FunFam" id="3.90.550.50:FF:000019">
    <property type="entry name" value="Hexosyltransferase"/>
    <property type="match status" value="1"/>
</dbReference>
<dbReference type="GO" id="GO:0000139">
    <property type="term" value="C:Golgi membrane"/>
    <property type="evidence" value="ECO:0007669"/>
    <property type="project" value="UniProtKB-SubCell"/>
</dbReference>
<comment type="pathway">
    <text evidence="2">Protein modification; protein glycosylation.</text>
</comment>
<comment type="subcellular location">
    <subcellularLocation>
        <location evidence="1 15">Golgi apparatus membrane</location>
        <topology evidence="1 15">Single-pass type II membrane protein</topology>
    </subcellularLocation>
</comment>
<organism evidence="16 17">
    <name type="scientific">Pyxicephalus adspersus</name>
    <name type="common">African bullfrog</name>
    <dbReference type="NCBI Taxonomy" id="30357"/>
    <lineage>
        <taxon>Eukaryota</taxon>
        <taxon>Metazoa</taxon>
        <taxon>Chordata</taxon>
        <taxon>Craniata</taxon>
        <taxon>Vertebrata</taxon>
        <taxon>Euteleostomi</taxon>
        <taxon>Amphibia</taxon>
        <taxon>Batrachia</taxon>
        <taxon>Anura</taxon>
        <taxon>Neobatrachia</taxon>
        <taxon>Ranoidea</taxon>
        <taxon>Pyxicephalidae</taxon>
        <taxon>Pyxicephalinae</taxon>
        <taxon>Pyxicephalus</taxon>
    </lineage>
</organism>
<dbReference type="EMBL" id="DYDO01000004">
    <property type="protein sequence ID" value="DBA26215.1"/>
    <property type="molecule type" value="Genomic_DNA"/>
</dbReference>
<keyword evidence="17" id="KW-1185">Reference proteome</keyword>
<dbReference type="Pfam" id="PF01762">
    <property type="entry name" value="Galactosyl_T"/>
    <property type="match status" value="1"/>
</dbReference>
<dbReference type="EMBL" id="DYDO01000004">
    <property type="protein sequence ID" value="DBA26214.1"/>
    <property type="molecule type" value="Genomic_DNA"/>
</dbReference>
<accession>A0AAV3AEV1</accession>
<keyword evidence="5" id="KW-0808">Transferase</keyword>
<keyword evidence="10 15" id="KW-0472">Membrane</keyword>
<evidence type="ECO:0000256" key="11">
    <source>
        <dbReference type="ARBA" id="ARBA00023180"/>
    </source>
</evidence>
<evidence type="ECO:0000256" key="6">
    <source>
        <dbReference type="ARBA" id="ARBA00022692"/>
    </source>
</evidence>
<evidence type="ECO:0000256" key="2">
    <source>
        <dbReference type="ARBA" id="ARBA00004922"/>
    </source>
</evidence>
<evidence type="ECO:0000256" key="13">
    <source>
        <dbReference type="ARBA" id="ARBA00049239"/>
    </source>
</evidence>
<sequence>MYFSSRKLRRCQFLQVLATCFIVSFMLMWVQDDNDIVNHIKSYSYRYLINSYGFVNSSLTVMREKSDGSRNFKYLINNKDKCQEDEVLLLLFVKTSPENRRRRDAIRYTWGNEDSIRSQYAVNIKVMFALGVDKDPIKRSLQQKQLDMENKVHHDLVQQDFLDTFHNLTLKFLLQFGWVNNYCRNAKFIMTADDDIFVHTPNLISYLKDMDLMGVRDFWIGRVHRGAPPIRNKQSKYYVPYEMYPWGSYPDYTAGAAYVVSQDVAAKVYEASQTLNTSLYIDDVFMGICANKMGIVPQYHLFFSGEGKAPYHQCIYNRMITSHGHVDDLHYLWKQATDPKVKDLTSGFWGHAYCKLVNIILLCRIRYLDTYSCSAAWS</sequence>
<name>A0AAV3AEV1_PYXAD</name>
<dbReference type="Gene3D" id="3.90.550.50">
    <property type="match status" value="1"/>
</dbReference>
<evidence type="ECO:0000256" key="3">
    <source>
        <dbReference type="ARBA" id="ARBA00008661"/>
    </source>
</evidence>
<dbReference type="AlphaFoldDB" id="A0AAV3AEV1"/>
<dbReference type="PANTHER" id="PTHR11214:SF21">
    <property type="entry name" value="LACTOSYLCERAMIDE 1,3-N-ACETYL-BETA-D-GLUCOSAMINYLTRANSFERASE"/>
    <property type="match status" value="1"/>
</dbReference>
<proteinExistence type="inferred from homology"/>
<evidence type="ECO:0000256" key="15">
    <source>
        <dbReference type="RuleBase" id="RU363063"/>
    </source>
</evidence>
<evidence type="ECO:0000313" key="17">
    <source>
        <dbReference type="Proteomes" id="UP001181693"/>
    </source>
</evidence>
<evidence type="ECO:0000256" key="14">
    <source>
        <dbReference type="ARBA" id="ARBA00057067"/>
    </source>
</evidence>
<comment type="function">
    <text evidence="14">Beta-1,3-N-acetylglucosaminyltransferase that plays a key role in the synthesis of lacto- or neolacto-series carbohydrate chains on glycolipids.</text>
</comment>
<comment type="similarity">
    <text evidence="3 15">Belongs to the glycosyltransferase 31 family.</text>
</comment>
<keyword evidence="11" id="KW-0325">Glycoprotein</keyword>
<evidence type="ECO:0000256" key="5">
    <source>
        <dbReference type="ARBA" id="ARBA00022679"/>
    </source>
</evidence>
<evidence type="ECO:0000256" key="7">
    <source>
        <dbReference type="ARBA" id="ARBA00022968"/>
    </source>
</evidence>
<dbReference type="GO" id="GO:0030148">
    <property type="term" value="P:sphingolipid biosynthetic process"/>
    <property type="evidence" value="ECO:0007669"/>
    <property type="project" value="UniProtKB-ARBA"/>
</dbReference>
<keyword evidence="4 15" id="KW-0328">Glycosyltransferase</keyword>
<gene>
    <name evidence="16" type="ORF">GDO54_010504</name>
</gene>
<dbReference type="GO" id="GO:0047256">
    <property type="term" value="F:lactosylceramide 1,3-N-acetyl-beta-D-glucosaminyltransferase activity"/>
    <property type="evidence" value="ECO:0007669"/>
    <property type="project" value="UniProtKB-EC"/>
</dbReference>
<comment type="caution">
    <text evidence="16">The sequence shown here is derived from an EMBL/GenBank/DDBJ whole genome shotgun (WGS) entry which is preliminary data.</text>
</comment>
<evidence type="ECO:0000256" key="8">
    <source>
        <dbReference type="ARBA" id="ARBA00022989"/>
    </source>
</evidence>
<protein>
    <recommendedName>
        <fullName evidence="15">Hexosyltransferase</fullName>
        <ecNumber evidence="15">2.4.1.-</ecNumber>
    </recommendedName>
</protein>
<dbReference type="EC" id="2.4.1.-" evidence="15"/>
<comment type="catalytic activity">
    <reaction evidence="13">
        <text>a beta-D-Gal-(1-&gt;4)-beta-D-Glc-(1&lt;-&gt;1)-Cer(d18:1(4E)) + UDP-N-acetyl-alpha-D-glucosamine = a beta-D-GlcNAc-(1-&gt;3)-beta-D-Gal-(1-&gt;4)-beta-D-Glc-(1&lt;-&gt;1)-Cer(d18:1(4E)) + UDP + H(+)</text>
        <dbReference type="Rhea" id="RHEA:13905"/>
        <dbReference type="ChEBI" id="CHEBI:15378"/>
        <dbReference type="ChEBI" id="CHEBI:17103"/>
        <dbReference type="ChEBI" id="CHEBI:17950"/>
        <dbReference type="ChEBI" id="CHEBI:57705"/>
        <dbReference type="ChEBI" id="CHEBI:58223"/>
        <dbReference type="EC" id="2.4.1.206"/>
    </reaction>
    <physiologicalReaction direction="left-to-right" evidence="13">
        <dbReference type="Rhea" id="RHEA:13906"/>
    </physiologicalReaction>
</comment>
<comment type="catalytic activity">
    <reaction evidence="12">
        <text>a neolactoside nLc4Cer(d18:1(4E)) + UDP-N-acetyl-alpha-D-glucosamine = a neolactoside IV(3)-beta-GlcNAc-nLc4Cer(d18:1(4E)) + UDP + H(+)</text>
        <dbReference type="Rhea" id="RHEA:23004"/>
        <dbReference type="ChEBI" id="CHEBI:15378"/>
        <dbReference type="ChEBI" id="CHEBI:17006"/>
        <dbReference type="ChEBI" id="CHEBI:57705"/>
        <dbReference type="ChEBI" id="CHEBI:58223"/>
        <dbReference type="ChEBI" id="CHEBI:142448"/>
    </reaction>
    <physiologicalReaction direction="left-to-right" evidence="12">
        <dbReference type="Rhea" id="RHEA:23005"/>
    </physiologicalReaction>
</comment>
<evidence type="ECO:0000256" key="12">
    <source>
        <dbReference type="ARBA" id="ARBA00048750"/>
    </source>
</evidence>
<dbReference type="Proteomes" id="UP001181693">
    <property type="component" value="Unassembled WGS sequence"/>
</dbReference>
<keyword evidence="9 15" id="KW-0333">Golgi apparatus</keyword>
<evidence type="ECO:0000256" key="10">
    <source>
        <dbReference type="ARBA" id="ARBA00023136"/>
    </source>
</evidence>
<feature type="transmembrane region" description="Helical" evidence="15">
    <location>
        <begin position="12"/>
        <end position="30"/>
    </location>
</feature>
<keyword evidence="8 15" id="KW-1133">Transmembrane helix</keyword>
<keyword evidence="7 15" id="KW-0735">Signal-anchor</keyword>
<evidence type="ECO:0000256" key="1">
    <source>
        <dbReference type="ARBA" id="ARBA00004323"/>
    </source>
</evidence>
<evidence type="ECO:0000313" key="16">
    <source>
        <dbReference type="EMBL" id="DBA26215.1"/>
    </source>
</evidence>
<reference evidence="16" key="1">
    <citation type="thesis" date="2020" institute="ProQuest LLC" country="789 East Eisenhower Parkway, Ann Arbor, MI, USA">
        <title>Comparative Genomics and Chromosome Evolution.</title>
        <authorList>
            <person name="Mudd A.B."/>
        </authorList>
    </citation>
    <scope>NUCLEOTIDE SEQUENCE</scope>
    <source>
        <strain evidence="16">1538</strain>
        <tissue evidence="16">Blood</tissue>
    </source>
</reference>